<keyword evidence="1" id="KW-1133">Transmembrane helix</keyword>
<proteinExistence type="predicted"/>
<gene>
    <name evidence="2" type="ORF">MPHL21000_00465</name>
</gene>
<sequence>MPRNADIVDFLFAPMPYSVWWMMGAVLVVVLVVAWIAAVVVWTLPFEVLRGIPVIRTLAFKVLRFKFTRALDRVDRRHRDGELETRAAYHELSRIFRRYLAFRTGVATRGMTFADIGNSPLHPALPAMRLIYPGQFDTADPYAVSAAVQAAKTAVATWN</sequence>
<protein>
    <submittedName>
        <fullName evidence="2">Uncharacterized protein</fullName>
    </submittedName>
</protein>
<dbReference type="Proteomes" id="UP000325690">
    <property type="component" value="Unassembled WGS sequence"/>
</dbReference>
<dbReference type="EMBL" id="ANBP01000001">
    <property type="protein sequence ID" value="KAB7759540.1"/>
    <property type="molecule type" value="Genomic_DNA"/>
</dbReference>
<comment type="caution">
    <text evidence="2">The sequence shown here is derived from an EMBL/GenBank/DDBJ whole genome shotgun (WGS) entry which is preliminary data.</text>
</comment>
<dbReference type="RefSeq" id="WP_061481707.1">
    <property type="nucleotide sequence ID" value="NZ_ANBO01000001.1"/>
</dbReference>
<keyword evidence="3" id="KW-1185">Reference proteome</keyword>
<keyword evidence="1" id="KW-0472">Membrane</keyword>
<dbReference type="GeneID" id="74305070"/>
<evidence type="ECO:0000313" key="2">
    <source>
        <dbReference type="EMBL" id="KAB7759540.1"/>
    </source>
</evidence>
<evidence type="ECO:0000313" key="3">
    <source>
        <dbReference type="Proteomes" id="UP000325690"/>
    </source>
</evidence>
<name>A0A5N5VG11_MYCPH</name>
<feature type="transmembrane region" description="Helical" evidence="1">
    <location>
        <begin position="20"/>
        <end position="44"/>
    </location>
</feature>
<keyword evidence="1" id="KW-0812">Transmembrane</keyword>
<dbReference type="AlphaFoldDB" id="A0A5N5VG11"/>
<accession>A0A5N5VG11</accession>
<organism evidence="2 3">
    <name type="scientific">Mycolicibacterium phlei DSM 43239 = CCUG 21000</name>
    <dbReference type="NCBI Taxonomy" id="1226750"/>
    <lineage>
        <taxon>Bacteria</taxon>
        <taxon>Bacillati</taxon>
        <taxon>Actinomycetota</taxon>
        <taxon>Actinomycetes</taxon>
        <taxon>Mycobacteriales</taxon>
        <taxon>Mycobacteriaceae</taxon>
        <taxon>Mycolicibacterium</taxon>
    </lineage>
</organism>
<evidence type="ECO:0000256" key="1">
    <source>
        <dbReference type="SAM" id="Phobius"/>
    </source>
</evidence>
<reference evidence="2 3" key="1">
    <citation type="submission" date="2012-10" db="EMBL/GenBank/DDBJ databases">
        <title>The draft sequence of the Mycobacterium pheli genome.</title>
        <authorList>
            <person name="Pettersson B.M.F."/>
            <person name="Das S."/>
            <person name="Dasgupta S."/>
            <person name="Bhattacharya A."/>
            <person name="Kirsebom L.A."/>
        </authorList>
    </citation>
    <scope>NUCLEOTIDE SEQUENCE [LARGE SCALE GENOMIC DNA]</scope>
    <source>
        <strain evidence="2 3">CCUG 21000</strain>
    </source>
</reference>